<evidence type="ECO:0000259" key="1">
    <source>
        <dbReference type="Pfam" id="PF15919"/>
    </source>
</evidence>
<dbReference type="SUPFAM" id="SSF143100">
    <property type="entry name" value="TTHA1013/TTHA0281-like"/>
    <property type="match status" value="1"/>
</dbReference>
<dbReference type="PANTHER" id="PTHR34504">
    <property type="entry name" value="ANTITOXIN HICB"/>
    <property type="match status" value="1"/>
</dbReference>
<dbReference type="InterPro" id="IPR031807">
    <property type="entry name" value="HicB-like"/>
</dbReference>
<dbReference type="InterPro" id="IPR035069">
    <property type="entry name" value="TTHA1013/TTHA0281-like"/>
</dbReference>
<dbReference type="Pfam" id="PF15919">
    <property type="entry name" value="HicB_lk_antitox"/>
    <property type="match status" value="1"/>
</dbReference>
<accession>A0A9W6LKH7</accession>
<dbReference type="Proteomes" id="UP001144297">
    <property type="component" value="Unassembled WGS sequence"/>
</dbReference>
<dbReference type="PANTHER" id="PTHR34504:SF4">
    <property type="entry name" value="ANTITOXIN HICB"/>
    <property type="match status" value="1"/>
</dbReference>
<evidence type="ECO:0000313" key="3">
    <source>
        <dbReference type="Proteomes" id="UP001144297"/>
    </source>
</evidence>
<dbReference type="AlphaFoldDB" id="A0A9W6LKH7"/>
<name>A0A9W6LKH7_9BACT</name>
<feature type="domain" description="HicB-like antitoxin of toxin-antitoxin system" evidence="1">
    <location>
        <begin position="6"/>
        <end position="58"/>
    </location>
</feature>
<keyword evidence="3" id="KW-1185">Reference proteome</keyword>
<dbReference type="InterPro" id="IPR051404">
    <property type="entry name" value="TA_system_antitoxin"/>
</dbReference>
<comment type="caution">
    <text evidence="2">The sequence shown here is derived from an EMBL/GenBank/DDBJ whole genome shotgun (WGS) entry which is preliminary data.</text>
</comment>
<gene>
    <name evidence="2" type="ORF">TISLANDTSLP1_13220</name>
</gene>
<evidence type="ECO:0000313" key="2">
    <source>
        <dbReference type="EMBL" id="GLI53629.1"/>
    </source>
</evidence>
<dbReference type="Gene3D" id="3.30.160.250">
    <property type="match status" value="1"/>
</dbReference>
<dbReference type="EMBL" id="BSDX01000001">
    <property type="protein sequence ID" value="GLI53629.1"/>
    <property type="molecule type" value="Genomic_DNA"/>
</dbReference>
<protein>
    <submittedName>
        <fullName evidence="2">HicB family protein</fullName>
    </submittedName>
</protein>
<proteinExistence type="predicted"/>
<sequence length="73" mass="8344">MKKYSFPVIIETDEDGFFIVSCPLFKGCHSYGKTIDEALKNIREAIELCLEEAKEEDLKRYIGTETIEIPVNA</sequence>
<reference evidence="2" key="1">
    <citation type="submission" date="2022-12" db="EMBL/GenBank/DDBJ databases">
        <title>Reference genome sequencing for broad-spectrum identification of bacterial and archaeal isolates by mass spectrometry.</title>
        <authorList>
            <person name="Sekiguchi Y."/>
            <person name="Tourlousse D.M."/>
        </authorList>
    </citation>
    <scope>NUCLEOTIDE SEQUENCE</scope>
    <source>
        <strain evidence="2">TSL-P1</strain>
    </source>
</reference>
<organism evidence="2 3">
    <name type="scientific">Thermodesulfovibrio yellowstonii</name>
    <dbReference type="NCBI Taxonomy" id="28262"/>
    <lineage>
        <taxon>Bacteria</taxon>
        <taxon>Pseudomonadati</taxon>
        <taxon>Nitrospirota</taxon>
        <taxon>Thermodesulfovibrionia</taxon>
        <taxon>Thermodesulfovibrionales</taxon>
        <taxon>Thermodesulfovibrionaceae</taxon>
        <taxon>Thermodesulfovibrio</taxon>
    </lineage>
</organism>